<evidence type="ECO:0008006" key="4">
    <source>
        <dbReference type="Google" id="ProtNLM"/>
    </source>
</evidence>
<gene>
    <name evidence="2" type="ORF">CYMTET_18301</name>
</gene>
<evidence type="ECO:0000313" key="3">
    <source>
        <dbReference type="Proteomes" id="UP001190700"/>
    </source>
</evidence>
<dbReference type="EMBL" id="LGRX02008462">
    <property type="protein sequence ID" value="KAK3273458.1"/>
    <property type="molecule type" value="Genomic_DNA"/>
</dbReference>
<reference evidence="2 3" key="1">
    <citation type="journal article" date="2015" name="Genome Biol. Evol.">
        <title>Comparative Genomics of a Bacterivorous Green Alga Reveals Evolutionary Causalities and Consequences of Phago-Mixotrophic Mode of Nutrition.</title>
        <authorList>
            <person name="Burns J.A."/>
            <person name="Paasch A."/>
            <person name="Narechania A."/>
            <person name="Kim E."/>
        </authorList>
    </citation>
    <scope>NUCLEOTIDE SEQUENCE [LARGE SCALE GENOMIC DNA]</scope>
    <source>
        <strain evidence="2 3">PLY_AMNH</strain>
    </source>
</reference>
<sequence length="827" mass="88398">MVATRLTSSMASRRRSLATIFDSAAARNSVTPATPALAGVPAANSAQAVFLAGVRSLTRERFDESVAKHVIRKCFREKHDRFTGTESNAQVLLSKLVPALQEAFEAQDALFAPMFDLEDSTLAVRPEANKLLFSTLELIVCPASPAGDWLEASATLHPLDGKRALLELARRLLDSGAPFQGTSDLLGVRFKAHTDPSESITDFNAALRSAKRRNTLDDDEVKELFLAALDPGFYAPVVSRLFTHQQRAAVDLLTIQQWVLECYARHVAAGTHTASFTLSAAAVATDGDASQLSDLTAIILDVKRQLKVLTDKVNGRGFTPRADKNKIGNGGGGSGVRFAAGDLPTGGNWPQSQARKRVAFHKGSGDFIPFCQNSTCKKDEMRHWHRDCPNGGKHGAGGSFHSFSLGDIENDLLAEQFQTAMDEHGGERFDALCLLAGGKPEMLDGVSACAFGLEPEREGGALQDFLPYCQPATHMGGFTVGGVAGGISAAACTHVREDAPPAPPPAAIEHVYPDESEASDAGDMMPVDPMHAHEPDLCFADRIARMGGLSITAEGKGLGDAPPASRRGCGAPPWGFARSSAITVMLCAFFCVCATATPLTAAAPGGACAPDHTGLEVGGAAEATTGEPSLLSATPAAIPPRRHGRHPHVNGSKHAQIMQSYSADFSEYAQSYGNQTKKLGVPFLKVPQPDEPGLQHTDLRHSYEANWCSQYRDTYTGDVHAGPAEKPEGRLMYLGVSDTRVAQHREKKNPAISSSKSKGLPTFSNIGTPITLEDLLREKMEAHLKYGCEAIRTLDKNRDKKITAEEMRCDPCYARLLILAGVLAGLS</sequence>
<dbReference type="PROSITE" id="PS00018">
    <property type="entry name" value="EF_HAND_1"/>
    <property type="match status" value="1"/>
</dbReference>
<proteinExistence type="predicted"/>
<dbReference type="Proteomes" id="UP001190700">
    <property type="component" value="Unassembled WGS sequence"/>
</dbReference>
<evidence type="ECO:0000256" key="1">
    <source>
        <dbReference type="SAM" id="MobiDB-lite"/>
    </source>
</evidence>
<keyword evidence="3" id="KW-1185">Reference proteome</keyword>
<dbReference type="AlphaFoldDB" id="A0AAE0G8Z4"/>
<comment type="caution">
    <text evidence="2">The sequence shown here is derived from an EMBL/GenBank/DDBJ whole genome shotgun (WGS) entry which is preliminary data.</text>
</comment>
<name>A0AAE0G8Z4_9CHLO</name>
<dbReference type="InterPro" id="IPR018247">
    <property type="entry name" value="EF_Hand_1_Ca_BS"/>
</dbReference>
<evidence type="ECO:0000313" key="2">
    <source>
        <dbReference type="EMBL" id="KAK3273458.1"/>
    </source>
</evidence>
<protein>
    <recommendedName>
        <fullName evidence="4">EF-hand domain-containing protein</fullName>
    </recommendedName>
</protein>
<feature type="region of interest" description="Disordered" evidence="1">
    <location>
        <begin position="623"/>
        <end position="650"/>
    </location>
</feature>
<accession>A0AAE0G8Z4</accession>
<organism evidence="2 3">
    <name type="scientific">Cymbomonas tetramitiformis</name>
    <dbReference type="NCBI Taxonomy" id="36881"/>
    <lineage>
        <taxon>Eukaryota</taxon>
        <taxon>Viridiplantae</taxon>
        <taxon>Chlorophyta</taxon>
        <taxon>Pyramimonadophyceae</taxon>
        <taxon>Pyramimonadales</taxon>
        <taxon>Pyramimonadaceae</taxon>
        <taxon>Cymbomonas</taxon>
    </lineage>
</organism>